<dbReference type="EnsemblPlants" id="AES74888">
    <property type="protein sequence ID" value="AES74888"/>
    <property type="gene ID" value="MTR_6g014360"/>
</dbReference>
<proteinExistence type="predicted"/>
<organism evidence="1 3">
    <name type="scientific">Medicago truncatula</name>
    <name type="common">Barrel medic</name>
    <name type="synonym">Medicago tribuloides</name>
    <dbReference type="NCBI Taxonomy" id="3880"/>
    <lineage>
        <taxon>Eukaryota</taxon>
        <taxon>Viridiplantae</taxon>
        <taxon>Streptophyta</taxon>
        <taxon>Embryophyta</taxon>
        <taxon>Tracheophyta</taxon>
        <taxon>Spermatophyta</taxon>
        <taxon>Magnoliopsida</taxon>
        <taxon>eudicotyledons</taxon>
        <taxon>Gunneridae</taxon>
        <taxon>Pentapetalae</taxon>
        <taxon>rosids</taxon>
        <taxon>fabids</taxon>
        <taxon>Fabales</taxon>
        <taxon>Fabaceae</taxon>
        <taxon>Papilionoideae</taxon>
        <taxon>50 kb inversion clade</taxon>
        <taxon>NPAAA clade</taxon>
        <taxon>Hologalegina</taxon>
        <taxon>IRL clade</taxon>
        <taxon>Trifolieae</taxon>
        <taxon>Medicago</taxon>
    </lineage>
</organism>
<dbReference type="Proteomes" id="UP000002051">
    <property type="component" value="Chromosome 6"/>
</dbReference>
<dbReference type="EMBL" id="CM001222">
    <property type="protein sequence ID" value="AES74888.1"/>
    <property type="molecule type" value="Genomic_DNA"/>
</dbReference>
<evidence type="ECO:0000313" key="1">
    <source>
        <dbReference type="EMBL" id="AES74888.1"/>
    </source>
</evidence>
<reference evidence="1 3" key="2">
    <citation type="journal article" date="2014" name="BMC Genomics">
        <title>An improved genome release (version Mt4.0) for the model legume Medicago truncatula.</title>
        <authorList>
            <person name="Tang H."/>
            <person name="Krishnakumar V."/>
            <person name="Bidwell S."/>
            <person name="Rosen B."/>
            <person name="Chan A."/>
            <person name="Zhou S."/>
            <person name="Gentzbittel L."/>
            <person name="Childs K.L."/>
            <person name="Yandell M."/>
            <person name="Gundlach H."/>
            <person name="Mayer K.F."/>
            <person name="Schwartz D.C."/>
            <person name="Town C.D."/>
        </authorList>
    </citation>
    <scope>GENOME REANNOTATION</scope>
    <source>
        <strain evidence="2 3">cv. Jemalong A17</strain>
    </source>
</reference>
<keyword evidence="3" id="KW-1185">Reference proteome</keyword>
<dbReference type="HOGENOM" id="CLU_2674843_0_0_1"/>
<gene>
    <name evidence="1" type="ordered locus">MTR_6g014360</name>
</gene>
<name>G7KM91_MEDTR</name>
<reference evidence="1 3" key="1">
    <citation type="journal article" date="2011" name="Nature">
        <title>The Medicago genome provides insight into the evolution of rhizobial symbioses.</title>
        <authorList>
            <person name="Young N.D."/>
            <person name="Debelle F."/>
            <person name="Oldroyd G.E."/>
            <person name="Geurts R."/>
            <person name="Cannon S.B."/>
            <person name="Udvardi M.K."/>
            <person name="Benedito V.A."/>
            <person name="Mayer K.F."/>
            <person name="Gouzy J."/>
            <person name="Schoof H."/>
            <person name="Van de Peer Y."/>
            <person name="Proost S."/>
            <person name="Cook D.R."/>
            <person name="Meyers B.C."/>
            <person name="Spannagl M."/>
            <person name="Cheung F."/>
            <person name="De Mita S."/>
            <person name="Krishnakumar V."/>
            <person name="Gundlach H."/>
            <person name="Zhou S."/>
            <person name="Mudge J."/>
            <person name="Bharti A.K."/>
            <person name="Murray J.D."/>
            <person name="Naoumkina M.A."/>
            <person name="Rosen B."/>
            <person name="Silverstein K.A."/>
            <person name="Tang H."/>
            <person name="Rombauts S."/>
            <person name="Zhao P.X."/>
            <person name="Zhou P."/>
            <person name="Barbe V."/>
            <person name="Bardou P."/>
            <person name="Bechner M."/>
            <person name="Bellec A."/>
            <person name="Berger A."/>
            <person name="Berges H."/>
            <person name="Bidwell S."/>
            <person name="Bisseling T."/>
            <person name="Choisne N."/>
            <person name="Couloux A."/>
            <person name="Denny R."/>
            <person name="Deshpande S."/>
            <person name="Dai X."/>
            <person name="Doyle J.J."/>
            <person name="Dudez A.M."/>
            <person name="Farmer A.D."/>
            <person name="Fouteau S."/>
            <person name="Franken C."/>
            <person name="Gibelin C."/>
            <person name="Gish J."/>
            <person name="Goldstein S."/>
            <person name="Gonzalez A.J."/>
            <person name="Green P.J."/>
            <person name="Hallab A."/>
            <person name="Hartog M."/>
            <person name="Hua A."/>
            <person name="Humphray S.J."/>
            <person name="Jeong D.H."/>
            <person name="Jing Y."/>
            <person name="Jocker A."/>
            <person name="Kenton S.M."/>
            <person name="Kim D.J."/>
            <person name="Klee K."/>
            <person name="Lai H."/>
            <person name="Lang C."/>
            <person name="Lin S."/>
            <person name="Macmil S.L."/>
            <person name="Magdelenat G."/>
            <person name="Matthews L."/>
            <person name="McCorrison J."/>
            <person name="Monaghan E.L."/>
            <person name="Mun J.H."/>
            <person name="Najar F.Z."/>
            <person name="Nicholson C."/>
            <person name="Noirot C."/>
            <person name="O'Bleness M."/>
            <person name="Paule C.R."/>
            <person name="Poulain J."/>
            <person name="Prion F."/>
            <person name="Qin B."/>
            <person name="Qu C."/>
            <person name="Retzel E.F."/>
            <person name="Riddle C."/>
            <person name="Sallet E."/>
            <person name="Samain S."/>
            <person name="Samson N."/>
            <person name="Sanders I."/>
            <person name="Saurat O."/>
            <person name="Scarpelli C."/>
            <person name="Schiex T."/>
            <person name="Segurens B."/>
            <person name="Severin A.J."/>
            <person name="Sherrier D.J."/>
            <person name="Shi R."/>
            <person name="Sims S."/>
            <person name="Singer S.R."/>
            <person name="Sinharoy S."/>
            <person name="Sterck L."/>
            <person name="Viollet A."/>
            <person name="Wang B.B."/>
            <person name="Wang K."/>
            <person name="Wang M."/>
            <person name="Wang X."/>
            <person name="Warfsmann J."/>
            <person name="Weissenbach J."/>
            <person name="White D.D."/>
            <person name="White J.D."/>
            <person name="Wiley G.B."/>
            <person name="Wincker P."/>
            <person name="Xing Y."/>
            <person name="Yang L."/>
            <person name="Yao Z."/>
            <person name="Ying F."/>
            <person name="Zhai J."/>
            <person name="Zhou L."/>
            <person name="Zuber A."/>
            <person name="Denarie J."/>
            <person name="Dixon R.A."/>
            <person name="May G.D."/>
            <person name="Schwartz D.C."/>
            <person name="Rogers J."/>
            <person name="Quetier F."/>
            <person name="Town C.D."/>
            <person name="Roe B.A."/>
        </authorList>
    </citation>
    <scope>NUCLEOTIDE SEQUENCE [LARGE SCALE GENOMIC DNA]</scope>
    <source>
        <strain evidence="1">A17</strain>
        <strain evidence="2 3">cv. Jemalong A17</strain>
    </source>
</reference>
<dbReference type="AlphaFoldDB" id="G7KM91"/>
<evidence type="ECO:0000313" key="2">
    <source>
        <dbReference type="EnsemblPlants" id="AES74888"/>
    </source>
</evidence>
<accession>G7KM91</accession>
<reference evidence="2" key="3">
    <citation type="submission" date="2015-04" db="UniProtKB">
        <authorList>
            <consortium name="EnsemblPlants"/>
        </authorList>
    </citation>
    <scope>IDENTIFICATION</scope>
    <source>
        <strain evidence="2">cv. Jemalong A17</strain>
    </source>
</reference>
<sequence>MIYSSRHILIVAETYTLLTITIPYTEAQSYSSFHRMIAGNHSTFKPTMARLFPSQNVNSSGNVARLLPSHISGMN</sequence>
<protein>
    <submittedName>
        <fullName evidence="1 2">Uncharacterized protein</fullName>
    </submittedName>
</protein>
<evidence type="ECO:0000313" key="3">
    <source>
        <dbReference type="Proteomes" id="UP000002051"/>
    </source>
</evidence>
<dbReference type="PaxDb" id="3880-AES74888"/>